<reference evidence="1" key="1">
    <citation type="submission" date="2020-02" db="EMBL/GenBank/DDBJ databases">
        <authorList>
            <person name="Meier V. D."/>
        </authorList>
    </citation>
    <scope>NUCLEOTIDE SEQUENCE</scope>
    <source>
        <strain evidence="1">AVDCRST_MAG93</strain>
    </source>
</reference>
<dbReference type="AlphaFoldDB" id="A0A6J4JZA1"/>
<sequence length="452" mass="50216">MFQSLAEALELIAERAEKDPELAGALRTVLGGVLATLPEPGLEPIHTSEPEAAVEELEPFETTAEREPAYTEWPDLSAVAENLTLKAQASRWLARHGYTKEREALDERYALLDRGRAVGLFYWMFDRNRVDPYRREALTELSELFELTARALAFWQEAGDTAEERDSDVLLAEAQAALRAAAWELAHYYDPDQYALYGALKLSAQASRTYLPQLSLGHAPLSVEALAARLDALEGSRRERQDRDEQVQRAAEKLRGYTEKVRKSPGYLRHWRTLEGALRELRALGEAYPAVLKGLEGLELPPNLPLLQEALGTVRARSVTQTPEATPEMREESAEVRRVRDFLSGRVVVIVGGEARGGAVEGLERAFGCRVRWLESAPHTSLSVFEPAITGEVAVVLLLIRWSSHAYGELVHVCKARGVPLVRLAGGYSPNRVAHEVLGQAGERLSVQETLR</sequence>
<gene>
    <name evidence="1" type="ORF">AVDCRST_MAG93-3949</name>
</gene>
<name>A0A6J4JZA1_9CHLR</name>
<proteinExistence type="predicted"/>
<evidence type="ECO:0008006" key="2">
    <source>
        <dbReference type="Google" id="ProtNLM"/>
    </source>
</evidence>
<protein>
    <recommendedName>
        <fullName evidence="2">DUF2325 domain-containing protein</fullName>
    </recommendedName>
</protein>
<organism evidence="1">
    <name type="scientific">uncultured Chloroflexia bacterium</name>
    <dbReference type="NCBI Taxonomy" id="1672391"/>
    <lineage>
        <taxon>Bacteria</taxon>
        <taxon>Bacillati</taxon>
        <taxon>Chloroflexota</taxon>
        <taxon>Chloroflexia</taxon>
        <taxon>environmental samples</taxon>
    </lineage>
</organism>
<dbReference type="EMBL" id="CADCTR010001339">
    <property type="protein sequence ID" value="CAA9291674.1"/>
    <property type="molecule type" value="Genomic_DNA"/>
</dbReference>
<evidence type="ECO:0000313" key="1">
    <source>
        <dbReference type="EMBL" id="CAA9291674.1"/>
    </source>
</evidence>
<accession>A0A6J4JZA1</accession>